<accession>A0A7T8JUI2</accession>
<sequence length="49" mass="5830">DLNLPPLSKDWTLVRLDIAKQLKEEKEEKNYNNFLKACSLERRRNKVAT</sequence>
<feature type="non-terminal residue" evidence="1">
    <location>
        <position position="49"/>
    </location>
</feature>
<reference evidence="2" key="1">
    <citation type="submission" date="2021-01" db="EMBL/GenBank/DDBJ databases">
        <title>Caligus Genome Assembly.</title>
        <authorList>
            <person name="Gallardo-Escarate C."/>
        </authorList>
    </citation>
    <scope>NUCLEOTIDE SEQUENCE [LARGE SCALE GENOMIC DNA]</scope>
</reference>
<name>A0A7T8JUI2_CALRO</name>
<dbReference type="EMBL" id="CP045907">
    <property type="protein sequence ID" value="QQP35667.1"/>
    <property type="molecule type" value="Genomic_DNA"/>
</dbReference>
<feature type="non-terminal residue" evidence="1">
    <location>
        <position position="1"/>
    </location>
</feature>
<protein>
    <submittedName>
        <fullName evidence="1">Uncharacterized protein</fullName>
    </submittedName>
</protein>
<proteinExistence type="predicted"/>
<evidence type="ECO:0000313" key="1">
    <source>
        <dbReference type="EMBL" id="QQP35667.1"/>
    </source>
</evidence>
<evidence type="ECO:0000313" key="2">
    <source>
        <dbReference type="Proteomes" id="UP000595437"/>
    </source>
</evidence>
<organism evidence="1 2">
    <name type="scientific">Caligus rogercresseyi</name>
    <name type="common">Sea louse</name>
    <dbReference type="NCBI Taxonomy" id="217165"/>
    <lineage>
        <taxon>Eukaryota</taxon>
        <taxon>Metazoa</taxon>
        <taxon>Ecdysozoa</taxon>
        <taxon>Arthropoda</taxon>
        <taxon>Crustacea</taxon>
        <taxon>Multicrustacea</taxon>
        <taxon>Hexanauplia</taxon>
        <taxon>Copepoda</taxon>
        <taxon>Siphonostomatoida</taxon>
        <taxon>Caligidae</taxon>
        <taxon>Caligus</taxon>
    </lineage>
</organism>
<gene>
    <name evidence="1" type="ORF">FKW44_023953</name>
</gene>
<dbReference type="AlphaFoldDB" id="A0A7T8JUI2"/>
<dbReference type="Proteomes" id="UP000595437">
    <property type="component" value="Chromosome 18"/>
</dbReference>
<keyword evidence="2" id="KW-1185">Reference proteome</keyword>